<reference evidence="2 3" key="1">
    <citation type="submission" date="2020-08" db="EMBL/GenBank/DDBJ databases">
        <authorList>
            <person name="Koutsovoulos G."/>
            <person name="Danchin GJ E."/>
        </authorList>
    </citation>
    <scope>NUCLEOTIDE SEQUENCE [LARGE SCALE GENOMIC DNA]</scope>
</reference>
<organism evidence="2 3">
    <name type="scientific">Meloidogyne enterolobii</name>
    <name type="common">Root-knot nematode worm</name>
    <name type="synonym">Meloidogyne mayaguensis</name>
    <dbReference type="NCBI Taxonomy" id="390850"/>
    <lineage>
        <taxon>Eukaryota</taxon>
        <taxon>Metazoa</taxon>
        <taxon>Ecdysozoa</taxon>
        <taxon>Nematoda</taxon>
        <taxon>Chromadorea</taxon>
        <taxon>Rhabditida</taxon>
        <taxon>Tylenchina</taxon>
        <taxon>Tylenchomorpha</taxon>
        <taxon>Tylenchoidea</taxon>
        <taxon>Meloidogynidae</taxon>
        <taxon>Meloidogyninae</taxon>
        <taxon>Meloidogyne</taxon>
    </lineage>
</organism>
<evidence type="ECO:0000313" key="3">
    <source>
        <dbReference type="Proteomes" id="UP000580250"/>
    </source>
</evidence>
<sequence>MFKSSLLFVSFLFTIFLFSNKFSEISAKPKADPNVGLCTGKCNSIDRGDICCLLL</sequence>
<evidence type="ECO:0000313" key="2">
    <source>
        <dbReference type="EMBL" id="CAD2160425.1"/>
    </source>
</evidence>
<evidence type="ECO:0000256" key="1">
    <source>
        <dbReference type="SAM" id="SignalP"/>
    </source>
</evidence>
<feature type="signal peptide" evidence="1">
    <location>
        <begin position="1"/>
        <end position="27"/>
    </location>
</feature>
<name>A0A6V7UKJ4_MELEN</name>
<feature type="chain" id="PRO_5028202952" evidence="1">
    <location>
        <begin position="28"/>
        <end position="55"/>
    </location>
</feature>
<accession>A0A6V7UKJ4</accession>
<dbReference type="Proteomes" id="UP000580250">
    <property type="component" value="Unassembled WGS sequence"/>
</dbReference>
<dbReference type="EMBL" id="CAJEWN010000079">
    <property type="protein sequence ID" value="CAD2160425.1"/>
    <property type="molecule type" value="Genomic_DNA"/>
</dbReference>
<keyword evidence="1" id="KW-0732">Signal</keyword>
<protein>
    <submittedName>
        <fullName evidence="2">Uncharacterized protein</fullName>
    </submittedName>
</protein>
<proteinExistence type="predicted"/>
<dbReference type="AlphaFoldDB" id="A0A6V7UKJ4"/>
<comment type="caution">
    <text evidence="2">The sequence shown here is derived from an EMBL/GenBank/DDBJ whole genome shotgun (WGS) entry which is preliminary data.</text>
</comment>
<gene>
    <name evidence="2" type="ORF">MENT_LOCUS14258</name>
</gene>